<dbReference type="Gene3D" id="1.10.246.20">
    <property type="entry name" value="Coactivator CBP, KIX domain"/>
    <property type="match status" value="1"/>
</dbReference>
<dbReference type="PROSITE" id="PS50134">
    <property type="entry name" value="ZF_TAZ"/>
    <property type="match status" value="3"/>
</dbReference>
<dbReference type="GO" id="GO:0005634">
    <property type="term" value="C:nucleus"/>
    <property type="evidence" value="ECO:0007669"/>
    <property type="project" value="UniProtKB-SubCell"/>
</dbReference>
<dbReference type="SUPFAM" id="SSF57933">
    <property type="entry name" value="TAZ domain"/>
    <property type="match status" value="3"/>
</dbReference>
<keyword evidence="12" id="KW-0010">Activator</keyword>
<evidence type="ECO:0000256" key="9">
    <source>
        <dbReference type="ARBA" id="ARBA00022853"/>
    </source>
</evidence>
<dbReference type="InterPro" id="IPR013178">
    <property type="entry name" value="Histone_AcTrfase_Rtt109/CBP"/>
</dbReference>
<evidence type="ECO:0000256" key="7">
    <source>
        <dbReference type="ARBA" id="ARBA00022771"/>
    </source>
</evidence>
<feature type="compositionally biased region" description="Low complexity" evidence="19">
    <location>
        <begin position="558"/>
        <end position="567"/>
    </location>
</feature>
<dbReference type="SMART" id="SM00291">
    <property type="entry name" value="ZnF_ZZ"/>
    <property type="match status" value="1"/>
</dbReference>
<evidence type="ECO:0000256" key="15">
    <source>
        <dbReference type="ARBA" id="ARBA00023315"/>
    </source>
</evidence>
<dbReference type="InterPro" id="IPR013083">
    <property type="entry name" value="Znf_RING/FYVE/PHD"/>
</dbReference>
<dbReference type="GO" id="GO:0031490">
    <property type="term" value="F:chromatin DNA binding"/>
    <property type="evidence" value="ECO:0007669"/>
    <property type="project" value="TreeGrafter"/>
</dbReference>
<keyword evidence="15" id="KW-0012">Acyltransferase</keyword>
<dbReference type="SUPFAM" id="SSF57850">
    <property type="entry name" value="RING/U-box"/>
    <property type="match status" value="1"/>
</dbReference>
<evidence type="ECO:0000256" key="10">
    <source>
        <dbReference type="ARBA" id="ARBA00023015"/>
    </source>
</evidence>
<feature type="compositionally biased region" description="Polar residues" evidence="19">
    <location>
        <begin position="568"/>
        <end position="577"/>
    </location>
</feature>
<dbReference type="SMART" id="SM00551">
    <property type="entry name" value="ZnF_TAZ"/>
    <property type="match status" value="3"/>
</dbReference>
<evidence type="ECO:0000256" key="19">
    <source>
        <dbReference type="SAM" id="MobiDB-lite"/>
    </source>
</evidence>
<feature type="domain" description="TAZ-type" evidence="21">
    <location>
        <begin position="1661"/>
        <end position="1746"/>
    </location>
</feature>
<dbReference type="Pfam" id="PF02135">
    <property type="entry name" value="zf-TAZ"/>
    <property type="match status" value="3"/>
</dbReference>
<comment type="subcellular location">
    <subcellularLocation>
        <location evidence="2">Nucleus</location>
    </subcellularLocation>
</comment>
<evidence type="ECO:0000256" key="13">
    <source>
        <dbReference type="ARBA" id="ARBA00023163"/>
    </source>
</evidence>
<feature type="domain" description="CBP/p300-type HAT" evidence="23">
    <location>
        <begin position="1192"/>
        <end position="1591"/>
    </location>
</feature>
<dbReference type="GO" id="GO:0004402">
    <property type="term" value="F:histone acetyltransferase activity"/>
    <property type="evidence" value="ECO:0007669"/>
    <property type="project" value="InterPro"/>
</dbReference>
<keyword evidence="13" id="KW-0804">Transcription</keyword>
<feature type="domain" description="TAZ-type" evidence="21">
    <location>
        <begin position="704"/>
        <end position="783"/>
    </location>
</feature>
<reference evidence="24" key="1">
    <citation type="submission" date="2023-08" db="EMBL/GenBank/DDBJ databases">
        <authorList>
            <person name="Audoor S."/>
            <person name="Bilcke G."/>
        </authorList>
    </citation>
    <scope>NUCLEOTIDE SEQUENCE</scope>
</reference>
<evidence type="ECO:0000256" key="4">
    <source>
        <dbReference type="ARBA" id="ARBA00022481"/>
    </source>
</evidence>
<keyword evidence="6" id="KW-0479">Metal-binding</keyword>
<evidence type="ECO:0000256" key="16">
    <source>
        <dbReference type="ARBA" id="ARBA00048017"/>
    </source>
</evidence>
<evidence type="ECO:0000256" key="6">
    <source>
        <dbReference type="ARBA" id="ARBA00022723"/>
    </source>
</evidence>
<dbReference type="PANTHER" id="PTHR13808">
    <property type="entry name" value="CBP/P300-RELATED"/>
    <property type="match status" value="1"/>
</dbReference>
<feature type="region of interest" description="Disordered" evidence="19">
    <location>
        <begin position="354"/>
        <end position="397"/>
    </location>
</feature>
<evidence type="ECO:0000256" key="5">
    <source>
        <dbReference type="ARBA" id="ARBA00022679"/>
    </source>
</evidence>
<dbReference type="PROSITE" id="PS50135">
    <property type="entry name" value="ZF_ZZ_2"/>
    <property type="match status" value="1"/>
</dbReference>
<dbReference type="GO" id="GO:0008270">
    <property type="term" value="F:zinc ion binding"/>
    <property type="evidence" value="ECO:0007669"/>
    <property type="project" value="UniProtKB-KW"/>
</dbReference>
<dbReference type="GO" id="GO:0005667">
    <property type="term" value="C:transcription regulator complex"/>
    <property type="evidence" value="ECO:0007669"/>
    <property type="project" value="TreeGrafter"/>
</dbReference>
<dbReference type="InterPro" id="IPR036427">
    <property type="entry name" value="Bromodomain-like_sf"/>
</dbReference>
<dbReference type="Pfam" id="PF00569">
    <property type="entry name" value="ZZ"/>
    <property type="match status" value="1"/>
</dbReference>
<gene>
    <name evidence="24" type="ORF">CYCCA115_LOCUS13658</name>
</gene>
<feature type="domain" description="TAZ-type" evidence="21">
    <location>
        <begin position="466"/>
        <end position="549"/>
    </location>
</feature>
<feature type="compositionally biased region" description="Low complexity" evidence="19">
    <location>
        <begin position="55"/>
        <end position="66"/>
    </location>
</feature>
<dbReference type="EMBL" id="CAKOGP040001812">
    <property type="protein sequence ID" value="CAJ1952660.1"/>
    <property type="molecule type" value="Genomic_DNA"/>
</dbReference>
<keyword evidence="11 17" id="KW-0103">Bromodomain</keyword>
<dbReference type="Gene3D" id="1.20.1020.10">
    <property type="entry name" value="TAZ domain"/>
    <property type="match status" value="3"/>
</dbReference>
<dbReference type="InterPro" id="IPR000433">
    <property type="entry name" value="Znf_ZZ"/>
</dbReference>
<dbReference type="GO" id="GO:0140297">
    <property type="term" value="F:DNA-binding transcription factor binding"/>
    <property type="evidence" value="ECO:0007669"/>
    <property type="project" value="UniProtKB-ARBA"/>
</dbReference>
<dbReference type="CDD" id="cd02340">
    <property type="entry name" value="ZZ_NBR1_like"/>
    <property type="match status" value="1"/>
</dbReference>
<dbReference type="GO" id="GO:0045944">
    <property type="term" value="P:positive regulation of transcription by RNA polymerase II"/>
    <property type="evidence" value="ECO:0007669"/>
    <property type="project" value="TreeGrafter"/>
</dbReference>
<evidence type="ECO:0000313" key="25">
    <source>
        <dbReference type="Proteomes" id="UP001295423"/>
    </source>
</evidence>
<evidence type="ECO:0000256" key="11">
    <source>
        <dbReference type="ARBA" id="ARBA00023117"/>
    </source>
</evidence>
<feature type="compositionally biased region" description="Polar residues" evidence="19">
    <location>
        <begin position="602"/>
        <end position="617"/>
    </location>
</feature>
<dbReference type="InterPro" id="IPR035898">
    <property type="entry name" value="TAZ_dom_sf"/>
</dbReference>
<keyword evidence="4" id="KW-0488">Methylation</keyword>
<dbReference type="SMART" id="SM01250">
    <property type="entry name" value="KAT11"/>
    <property type="match status" value="1"/>
</dbReference>
<keyword evidence="7 18" id="KW-0863">Zinc-finger</keyword>
<feature type="compositionally biased region" description="Polar residues" evidence="19">
    <location>
        <begin position="900"/>
        <end position="910"/>
    </location>
</feature>
<evidence type="ECO:0000256" key="8">
    <source>
        <dbReference type="ARBA" id="ARBA00022833"/>
    </source>
</evidence>
<feature type="compositionally biased region" description="Polar residues" evidence="19">
    <location>
        <begin position="371"/>
        <end position="383"/>
    </location>
</feature>
<evidence type="ECO:0000256" key="2">
    <source>
        <dbReference type="ARBA" id="ARBA00004123"/>
    </source>
</evidence>
<dbReference type="InterPro" id="IPR000197">
    <property type="entry name" value="Znf_TAZ"/>
</dbReference>
<dbReference type="Pfam" id="PF08214">
    <property type="entry name" value="HAT_KAT11"/>
    <property type="match status" value="1"/>
</dbReference>
<dbReference type="Pfam" id="PF16987">
    <property type="entry name" value="KIX_2"/>
    <property type="match status" value="1"/>
</dbReference>
<keyword evidence="14" id="KW-0539">Nucleus</keyword>
<dbReference type="Pfam" id="PF00439">
    <property type="entry name" value="Bromodomain"/>
    <property type="match status" value="1"/>
</dbReference>
<dbReference type="CDD" id="cd15614">
    <property type="entry name" value="PHD_HAC_like"/>
    <property type="match status" value="1"/>
</dbReference>
<feature type="compositionally biased region" description="Basic and acidic residues" evidence="19">
    <location>
        <begin position="354"/>
        <end position="370"/>
    </location>
</feature>
<keyword evidence="25" id="KW-1185">Reference proteome</keyword>
<comment type="function">
    <text evidence="1">Acetyltransferase enzyme. Acetylates histones, giving a specific tag for transcriptional activation.</text>
</comment>
<evidence type="ECO:0000256" key="17">
    <source>
        <dbReference type="PROSITE-ProRule" id="PRU00035"/>
    </source>
</evidence>
<dbReference type="SUPFAM" id="SSF47370">
    <property type="entry name" value="Bromodomain"/>
    <property type="match status" value="1"/>
</dbReference>
<dbReference type="InterPro" id="IPR011011">
    <property type="entry name" value="Znf_FYVE_PHD"/>
</dbReference>
<dbReference type="PRINTS" id="PR00503">
    <property type="entry name" value="BROMODOMAIN"/>
</dbReference>
<feature type="compositionally biased region" description="Low complexity" evidence="19">
    <location>
        <begin position="384"/>
        <end position="395"/>
    </location>
</feature>
<name>A0AAD2FT90_9STRA</name>
<dbReference type="PROSITE" id="PS50014">
    <property type="entry name" value="BROMODOMAIN_2"/>
    <property type="match status" value="1"/>
</dbReference>
<feature type="region of interest" description="Disordered" evidence="19">
    <location>
        <begin position="55"/>
        <end position="169"/>
    </location>
</feature>
<feature type="compositionally biased region" description="Polar residues" evidence="19">
    <location>
        <begin position="797"/>
        <end position="806"/>
    </location>
</feature>
<evidence type="ECO:0000256" key="18">
    <source>
        <dbReference type="PROSITE-ProRule" id="PRU00228"/>
    </source>
</evidence>
<evidence type="ECO:0000259" key="21">
    <source>
        <dbReference type="PROSITE" id="PS50134"/>
    </source>
</evidence>
<feature type="region of interest" description="Disordered" evidence="19">
    <location>
        <begin position="789"/>
        <end position="910"/>
    </location>
</feature>
<keyword evidence="9" id="KW-0156">Chromatin regulator</keyword>
<feature type="region of interest" description="Disordered" evidence="19">
    <location>
        <begin position="428"/>
        <end position="468"/>
    </location>
</feature>
<comment type="catalytic activity">
    <reaction evidence="16">
        <text>L-lysyl-[protein] + acetyl-CoA = N(6)-acetyl-L-lysyl-[protein] + CoA + H(+)</text>
        <dbReference type="Rhea" id="RHEA:45948"/>
        <dbReference type="Rhea" id="RHEA-COMP:9752"/>
        <dbReference type="Rhea" id="RHEA-COMP:10731"/>
        <dbReference type="ChEBI" id="CHEBI:15378"/>
        <dbReference type="ChEBI" id="CHEBI:29969"/>
        <dbReference type="ChEBI" id="CHEBI:57287"/>
        <dbReference type="ChEBI" id="CHEBI:57288"/>
        <dbReference type="ChEBI" id="CHEBI:61930"/>
        <dbReference type="EC" id="2.3.1.48"/>
    </reaction>
</comment>
<dbReference type="PROSITE" id="PS01357">
    <property type="entry name" value="ZF_ZZ_1"/>
    <property type="match status" value="1"/>
</dbReference>
<dbReference type="Gene3D" id="3.30.40.10">
    <property type="entry name" value="Zinc/RING finger domain, C3HC4 (zinc finger)"/>
    <property type="match status" value="1"/>
</dbReference>
<dbReference type="SMART" id="SM00297">
    <property type="entry name" value="BROMO"/>
    <property type="match status" value="1"/>
</dbReference>
<proteinExistence type="predicted"/>
<dbReference type="SUPFAM" id="SSF57903">
    <property type="entry name" value="FYVE/PHD zinc finger"/>
    <property type="match status" value="1"/>
</dbReference>
<dbReference type="PROSITE" id="PS51727">
    <property type="entry name" value="CBP_P300_HAT"/>
    <property type="match status" value="1"/>
</dbReference>
<dbReference type="GO" id="GO:0000123">
    <property type="term" value="C:histone acetyltransferase complex"/>
    <property type="evidence" value="ECO:0007669"/>
    <property type="project" value="TreeGrafter"/>
</dbReference>
<dbReference type="InterPro" id="IPR036546">
    <property type="entry name" value="MED15_KIX"/>
</dbReference>
<evidence type="ECO:0000256" key="1">
    <source>
        <dbReference type="ARBA" id="ARBA00002581"/>
    </source>
</evidence>
<dbReference type="InterPro" id="IPR036529">
    <property type="entry name" value="KIX_dom_sf"/>
</dbReference>
<dbReference type="InterPro" id="IPR001487">
    <property type="entry name" value="Bromodomain"/>
</dbReference>
<evidence type="ECO:0000259" key="22">
    <source>
        <dbReference type="PROSITE" id="PS50135"/>
    </source>
</evidence>
<keyword evidence="8" id="KW-0862">Zinc</keyword>
<sequence>MTGVQTKERKHNIKLPNISRKTHQRVTASKQQYLELRKAKATIVAVSKMMAPFDGSVQQQQQGVSQASLPRPPMPPGHAGQQPMNPAYTHGLPRGVAAGIPHAYQMRPQSPGSRHDSFQMPSAGGPQGQYTSHQPLHSPGHQQQPQGGQIHPGMTQMHRGSSQSRNGHVLPMQQTHDNIMASTNGRNQQFMGSSMGGGMDNSMNNTLNNSMNTSMNGNAMMSMGNPVNMMGNSMNAGLPNMTMNPNMGSVGVMNVSNGSMRSSSAPMLNSSMHSGGGMHGSWQTDRDTQHRRDMIQHIVKMLKKDRNGSPEWLSKLPQMAKQLEVSLYRNARSFEAYTDMNTLKQRLQQIAAEVSKKARDQRDDRQRDRIPSSNNKNTNYIGMTSSNTSIQSNSIGPGSVANNNPMLDMNSMRGSAHTQMRTVGGSNFQDQRAATSSNRTSASHGMGNSLSSGTVLSSSGSSNRNDPEWRVRIRHKQQRLLLLHHSAKCPHEDGRCPVTPHCADMKRLWKHMEGCKDNQCRVPHCFSSRAILSHYRKCKDVSCPACGPVRDTVRRSQNRNTSSSNLSLGQNRQSRTNMGEEVQRMGADGNTSAHPPLPCRANSYQPSLGNSFNQSQDPKPLMPPSGNMSKPQYPSIQSSSQNAQSSGTNNEVVGGQSLHFCQGSSVDSGVVDKGARETPNGNSWVGERQQDKGPIPPTRRNDSEWQKVRHKQQRLLLLRHASRCQYKSSCPVTPHCASMKKLWEHIAHCKDQRCSVPHCMSSRYVLSHYRRCKDARCPACAPVRDTIRKSHEKERQGQSAGLTNSFDTEKQGDSSTTAFDAGFADSSEISTSDDNQRSAKRSRLDQGVSLSVAPSVTDGLSENASNFDNSKKKETLSNERIGVKASQSLEGLQKEPIPNPATQNAQTSEDRSLLNSFSVAQLTTHLESLNRVAQLSPAIIKQKCLEVLKGLQAHQHGWVFNSPVDPIELGLPDYFEVIKKPMDLGTVSKKLDSCAYHEICDFQRDVNLTFDNAMRYNEEGTVVYGMAKELKDKFEEDNEELFEQLKAEDWVRRQNDRACVLCGCEKRLFESPVFFCNGLNCQSKRIPRNRYYYIGGNNQYFWCNQCYNDLDKNTPLEFVDLTVNKSDLKKKKNDEVHEESWVQCDVCEKWIHQICGLFNTRQNKEHQSEYCCPLCLLEKRKKGTSATLPLRPPGAADLPRTKLSEYLEKDVTKRIEEKKQGSTGNAQSINAGSVIIRQVTSMDRKHEVREKMKSRYKYKNYPDEFPFRCKCIVVFQHIDGVDVILFALYLYEHGEDNPAPNKRCVYISYLDSVHFMRPRRLRTFVYHEILISYLDFARQRGFATAHIWACPPLKGDDYIFYAKPEDQKTPRDSRLRQWYIDMLVECQRRSVVGKVTNMYDLYFANDSLDATAVPYLEGDYFPGEAENIIKVLENGGNKKGGNAGKKMAGSAENRKSTVEIERDQVMVKLGETIKPMKESFIVAFLNWSEASKESMKVPEVVLKYRSEHPEAMVPLLTGRKRDADGNTRELDRNGRPMKVIDDDVEDLDCEFLNNRQAFLNLCRGNHYQFDELRRAKHTSMMVLWHLHNRNEPKFVQQCVHCNREILSGMRYHCAICSDYDLCEKCYKDPKTNRGSCTHKLHPIAVESEGAQEGQGNSNGVTAQQRKQRQGNLLLHIQLIEHASRCSSSSCTSTNCAKMKKYLMHAKTCKIKVQGGCRICKRIWTLLRIHAQKCKDEVCPIPQCMVIREKMLHKCVPDEWVNLVLYLMKTEFWTKDRQQASSAEMIVSFFEATEKAARREIFGTITEKLSVRMLLYGHSIARGIFGCKNQDSAGSQRLPLAYKCLQPLVCPLLVWSGMVEDSRDGSHGVMSGYLLEPTLLAKALSH</sequence>
<comment type="caution">
    <text evidence="24">The sequence shown here is derived from an EMBL/GenBank/DDBJ whole genome shotgun (WGS) entry which is preliminary data.</text>
</comment>
<dbReference type="InterPro" id="IPR031162">
    <property type="entry name" value="CBP_P300_HAT"/>
</dbReference>
<feature type="domain" description="ZZ-type" evidence="22">
    <location>
        <begin position="1593"/>
        <end position="1648"/>
    </location>
</feature>
<dbReference type="InterPro" id="IPR043145">
    <property type="entry name" value="Znf_ZZ_sf"/>
</dbReference>
<evidence type="ECO:0000313" key="24">
    <source>
        <dbReference type="EMBL" id="CAJ1952660.1"/>
    </source>
</evidence>
<feature type="compositionally biased region" description="Low complexity" evidence="19">
    <location>
        <begin position="432"/>
        <end position="462"/>
    </location>
</feature>
<dbReference type="PANTHER" id="PTHR13808:SF1">
    <property type="entry name" value="HISTONE ACETYLTRANSFERASE"/>
    <property type="match status" value="1"/>
</dbReference>
<organism evidence="24 25">
    <name type="scientific">Cylindrotheca closterium</name>
    <dbReference type="NCBI Taxonomy" id="2856"/>
    <lineage>
        <taxon>Eukaryota</taxon>
        <taxon>Sar</taxon>
        <taxon>Stramenopiles</taxon>
        <taxon>Ochrophyta</taxon>
        <taxon>Bacillariophyta</taxon>
        <taxon>Bacillariophyceae</taxon>
        <taxon>Bacillariophycidae</taxon>
        <taxon>Bacillariales</taxon>
        <taxon>Bacillariaceae</taxon>
        <taxon>Cylindrotheca</taxon>
    </lineage>
</organism>
<accession>A0AAD2FT90</accession>
<keyword evidence="5" id="KW-0808">Transferase</keyword>
<evidence type="ECO:0000256" key="3">
    <source>
        <dbReference type="ARBA" id="ARBA00013184"/>
    </source>
</evidence>
<feature type="compositionally biased region" description="Polar residues" evidence="19">
    <location>
        <begin position="158"/>
        <end position="169"/>
    </location>
</feature>
<feature type="region of interest" description="Disordered" evidence="19">
    <location>
        <begin position="549"/>
        <end position="707"/>
    </location>
</feature>
<feature type="compositionally biased region" description="Low complexity" evidence="19">
    <location>
        <begin position="635"/>
        <end position="646"/>
    </location>
</feature>
<dbReference type="EC" id="2.3.1.48" evidence="3"/>
<dbReference type="Proteomes" id="UP001295423">
    <property type="component" value="Unassembled WGS sequence"/>
</dbReference>
<evidence type="ECO:0000256" key="12">
    <source>
        <dbReference type="ARBA" id="ARBA00023159"/>
    </source>
</evidence>
<dbReference type="Gene3D" id="3.30.60.90">
    <property type="match status" value="1"/>
</dbReference>
<feature type="compositionally biased region" description="Low complexity" evidence="19">
    <location>
        <begin position="133"/>
        <end position="153"/>
    </location>
</feature>
<evidence type="ECO:0000259" key="20">
    <source>
        <dbReference type="PROSITE" id="PS50014"/>
    </source>
</evidence>
<dbReference type="GO" id="GO:0003713">
    <property type="term" value="F:transcription coactivator activity"/>
    <property type="evidence" value="ECO:0007669"/>
    <property type="project" value="TreeGrafter"/>
</dbReference>
<dbReference type="Gene3D" id="1.20.920.10">
    <property type="entry name" value="Bromodomain-like"/>
    <property type="match status" value="1"/>
</dbReference>
<feature type="domain" description="Bromo" evidence="20">
    <location>
        <begin position="952"/>
        <end position="1024"/>
    </location>
</feature>
<evidence type="ECO:0000256" key="14">
    <source>
        <dbReference type="ARBA" id="ARBA00023242"/>
    </source>
</evidence>
<keyword evidence="10" id="KW-0805">Transcription regulation</keyword>
<protein>
    <recommendedName>
        <fullName evidence="3">histone acetyltransferase</fullName>
        <ecNumber evidence="3">2.3.1.48</ecNumber>
    </recommendedName>
</protein>
<evidence type="ECO:0000259" key="23">
    <source>
        <dbReference type="PROSITE" id="PS51727"/>
    </source>
</evidence>
<feature type="compositionally biased region" description="Polar residues" evidence="19">
    <location>
        <begin position="848"/>
        <end position="868"/>
    </location>
</feature>